<protein>
    <submittedName>
        <fullName evidence="7">Fungal transcriptional regulatory protein, N-terminal</fullName>
    </submittedName>
</protein>
<dbReference type="PANTHER" id="PTHR47785">
    <property type="entry name" value="ZN(II)2CYS6 TRANSCRIPTION FACTOR (EUROFUNG)-RELATED-RELATED"/>
    <property type="match status" value="1"/>
</dbReference>
<dbReference type="Pfam" id="PF00172">
    <property type="entry name" value="Zn_clus"/>
    <property type="match status" value="1"/>
</dbReference>
<gene>
    <name evidence="7" type="ORF">PCAMFM013_S003g000349</name>
</gene>
<reference evidence="7 8" key="1">
    <citation type="journal article" date="2014" name="Nat. Commun.">
        <title>Multiple recent horizontal transfers of a large genomic region in cheese making fungi.</title>
        <authorList>
            <person name="Cheeseman K."/>
            <person name="Ropars J."/>
            <person name="Renault P."/>
            <person name="Dupont J."/>
            <person name="Gouzy J."/>
            <person name="Branca A."/>
            <person name="Abraham A.L."/>
            <person name="Ceppi M."/>
            <person name="Conseiller E."/>
            <person name="Debuchy R."/>
            <person name="Malagnac F."/>
            <person name="Goarin A."/>
            <person name="Silar P."/>
            <person name="Lacoste S."/>
            <person name="Sallet E."/>
            <person name="Bensimon A."/>
            <person name="Giraud T."/>
            <person name="Brygoo Y."/>
        </authorList>
    </citation>
    <scope>NUCLEOTIDE SEQUENCE [LARGE SCALE GENOMIC DNA]</scope>
    <source>
        <strain evidence="8">FM 013</strain>
    </source>
</reference>
<dbReference type="Proteomes" id="UP000053732">
    <property type="component" value="Unassembled WGS sequence"/>
</dbReference>
<dbReference type="GO" id="GO:0003677">
    <property type="term" value="F:DNA binding"/>
    <property type="evidence" value="ECO:0007669"/>
    <property type="project" value="UniProtKB-KW"/>
</dbReference>
<evidence type="ECO:0000256" key="3">
    <source>
        <dbReference type="ARBA" id="ARBA00023163"/>
    </source>
</evidence>
<dbReference type="CDD" id="cd00067">
    <property type="entry name" value="GAL4"/>
    <property type="match status" value="1"/>
</dbReference>
<evidence type="ECO:0000256" key="5">
    <source>
        <dbReference type="SAM" id="MobiDB-lite"/>
    </source>
</evidence>
<feature type="region of interest" description="Disordered" evidence="5">
    <location>
        <begin position="390"/>
        <end position="609"/>
    </location>
</feature>
<dbReference type="Gene3D" id="4.10.240.10">
    <property type="entry name" value="Zn(2)-C6 fungal-type DNA-binding domain"/>
    <property type="match status" value="1"/>
</dbReference>
<keyword evidence="3" id="KW-0804">Transcription</keyword>
<feature type="compositionally biased region" description="Polar residues" evidence="5">
    <location>
        <begin position="97"/>
        <end position="107"/>
    </location>
</feature>
<keyword evidence="2" id="KW-0238">DNA-binding</keyword>
<keyword evidence="8" id="KW-1185">Reference proteome</keyword>
<accession>A0A0G4NZT1</accession>
<feature type="compositionally biased region" description="Low complexity" evidence="5">
    <location>
        <begin position="469"/>
        <end position="478"/>
    </location>
</feature>
<sequence length="1157" mass="127387">MADQTRMANGADILRPPSAPLPTTYSAQSTYPLGFPCIKCRARHRRCDRTRPVCQSCQSMGLEAECRYPSAALPVTENKSSEDGITKKTGAPFSVPMFNNDSASPTTGDKRPRATSSPSERTELVNDVVGSTIPHDFSHAQQTHIPQQPLAKRQKISELGSGGAAKQSALEQGQNTPFGTGMPSGSRPAPPLRSISPAPPQDEMELRCNLTTEINVQRMNHRNLAAGPLRNIVKLLMKAKTERPTTELTIAGSSATPLNDEWREEDDLMQNATVKLEKGGRCSRALLSRFENFLYGPLMSPEEKKMQERIICVEECLSSASAAPTADHNHLFLHRLKRIIFNPDSYGLDEEDPRIGFLCTQLLAAIGANLKLSPSNRRKFVELLDPDGEIANVSTRSPGVKAETPISTRKVPPKSTSPRVPSSHTPETPSRTTTTHKENSVTSLSPSSPHSPPFPSISLSTTHPPPFPSRSSSSPTSPVERIHLTDATMPSSDPFIRPKRRVTRRVTSGGQSSQSSDTASPSMEPASKKRPASGGQSDDMAAPASKRAASGTQSSNSNNMTTPALERAASGGQSSNSSDTIASAPNRATSGTQSSNSNNMTTRAPKRAASVGHSVNLNNIFAPGSQSVASNSQPFSPDAAKKLWNIFIRNQAPILPILDLEQLKVDFTLDLSHGNVGLTVIDPTFGLCIAIACHLTSDKGLWEGRKWYDAALSNMGDHFKSRPSFLSFHRQILQVHYLHMVGHLNMAWDILSMAIGRAQSLRMQTMHGGSLAVDEKSLEQVRLVWQCLWMKKLSLTLQLGVVDQSIDSFHNSPMPMQSHITDNMGEHSVRTVAPCPETPPFFIACASLFKYTDDLITVENNLRVTRMECPIKSLFIVDWPGFHELDEKLSSWKNGLPKCLEWRGPGINFTMKKDPVARQMCLLAHVRYVYFRLRQYRPFFIWSLRLSQNCACETSPHLTGTDIDSMDASPALGLVYYSAVKCLTTAQDIVKTLNASYANMQNEHAKSELLEYLYAAALILIAARTVPLMMNGTARGISATTITARSLTTMSEELREIDTLLRKYQENCEQAPKLKLRIERSRAVIDYLKLQSVSCQGILADNEIKFEPVVWSRVYDRLGIEPPFAMFLGHNQTDGSVVSGRRKTYAWLESQPIDHIY</sequence>
<keyword evidence="1" id="KW-0805">Transcription regulation</keyword>
<dbReference type="AlphaFoldDB" id="A0A0G4NZT1"/>
<dbReference type="EMBL" id="HG793136">
    <property type="protein sequence ID" value="CRL19558.1"/>
    <property type="molecule type" value="Genomic_DNA"/>
</dbReference>
<feature type="compositionally biased region" description="Low complexity" evidence="5">
    <location>
        <begin position="421"/>
        <end position="433"/>
    </location>
</feature>
<dbReference type="SMART" id="SM00066">
    <property type="entry name" value="GAL4"/>
    <property type="match status" value="1"/>
</dbReference>
<dbReference type="InterPro" id="IPR036864">
    <property type="entry name" value="Zn2-C6_fun-type_DNA-bd_sf"/>
</dbReference>
<dbReference type="PROSITE" id="PS00463">
    <property type="entry name" value="ZN2_CY6_FUNGAL_1"/>
    <property type="match status" value="1"/>
</dbReference>
<dbReference type="InterPro" id="IPR053181">
    <property type="entry name" value="EcdB-like_regulator"/>
</dbReference>
<feature type="compositionally biased region" description="Polar residues" evidence="5">
    <location>
        <begin position="169"/>
        <end position="178"/>
    </location>
</feature>
<evidence type="ECO:0000256" key="4">
    <source>
        <dbReference type="ARBA" id="ARBA00023242"/>
    </source>
</evidence>
<dbReference type="SUPFAM" id="SSF57701">
    <property type="entry name" value="Zn2/Cys6 DNA-binding domain"/>
    <property type="match status" value="1"/>
</dbReference>
<feature type="domain" description="Zn(2)-C6 fungal-type" evidence="6">
    <location>
        <begin position="36"/>
        <end position="68"/>
    </location>
</feature>
<evidence type="ECO:0000259" key="6">
    <source>
        <dbReference type="PROSITE" id="PS50048"/>
    </source>
</evidence>
<evidence type="ECO:0000313" key="7">
    <source>
        <dbReference type="EMBL" id="CRL19558.1"/>
    </source>
</evidence>
<evidence type="ECO:0000256" key="1">
    <source>
        <dbReference type="ARBA" id="ARBA00023015"/>
    </source>
</evidence>
<name>A0A0G4NZT1_PENC3</name>
<dbReference type="GO" id="GO:0000981">
    <property type="term" value="F:DNA-binding transcription factor activity, RNA polymerase II-specific"/>
    <property type="evidence" value="ECO:0007669"/>
    <property type="project" value="InterPro"/>
</dbReference>
<evidence type="ECO:0000313" key="8">
    <source>
        <dbReference type="Proteomes" id="UP000053732"/>
    </source>
</evidence>
<evidence type="ECO:0000256" key="2">
    <source>
        <dbReference type="ARBA" id="ARBA00023125"/>
    </source>
</evidence>
<feature type="region of interest" description="Disordered" evidence="5">
    <location>
        <begin position="1"/>
        <end position="25"/>
    </location>
</feature>
<dbReference type="CDD" id="cd12148">
    <property type="entry name" value="fungal_TF_MHR"/>
    <property type="match status" value="1"/>
</dbReference>
<feature type="region of interest" description="Disordered" evidence="5">
    <location>
        <begin position="140"/>
        <end position="202"/>
    </location>
</feature>
<dbReference type="InterPro" id="IPR001138">
    <property type="entry name" value="Zn2Cys6_DnaBD"/>
</dbReference>
<feature type="compositionally biased region" description="Polar residues" evidence="5">
    <location>
        <begin position="571"/>
        <end position="602"/>
    </location>
</feature>
<feature type="compositionally biased region" description="Polar residues" evidence="5">
    <location>
        <begin position="550"/>
        <end position="562"/>
    </location>
</feature>
<dbReference type="GO" id="GO:0008270">
    <property type="term" value="F:zinc ion binding"/>
    <property type="evidence" value="ECO:0007669"/>
    <property type="project" value="InterPro"/>
</dbReference>
<organism evidence="7 8">
    <name type="scientific">Penicillium camemberti (strain FM 013)</name>
    <dbReference type="NCBI Taxonomy" id="1429867"/>
    <lineage>
        <taxon>Eukaryota</taxon>
        <taxon>Fungi</taxon>
        <taxon>Dikarya</taxon>
        <taxon>Ascomycota</taxon>
        <taxon>Pezizomycotina</taxon>
        <taxon>Eurotiomycetes</taxon>
        <taxon>Eurotiomycetidae</taxon>
        <taxon>Eurotiales</taxon>
        <taxon>Aspergillaceae</taxon>
        <taxon>Penicillium</taxon>
    </lineage>
</organism>
<feature type="region of interest" description="Disordered" evidence="5">
    <location>
        <begin position="89"/>
        <end position="123"/>
    </location>
</feature>
<keyword evidence="4" id="KW-0539">Nucleus</keyword>
<proteinExistence type="predicted"/>
<dbReference type="PROSITE" id="PS50048">
    <property type="entry name" value="ZN2_CY6_FUNGAL_2"/>
    <property type="match status" value="1"/>
</dbReference>
<dbReference type="STRING" id="1429867.A0A0G4NZT1"/>